<dbReference type="RefSeq" id="WP_258542619.1">
    <property type="nucleotide sequence ID" value="NZ_OU015584.1"/>
</dbReference>
<evidence type="ECO:0000313" key="7">
    <source>
        <dbReference type="EMBL" id="CAG5084144.1"/>
    </source>
</evidence>
<keyword evidence="8" id="KW-1185">Reference proteome</keyword>
<feature type="transmembrane region" description="Helical" evidence="6">
    <location>
        <begin position="99"/>
        <end position="117"/>
    </location>
</feature>
<evidence type="ECO:0000256" key="3">
    <source>
        <dbReference type="ARBA" id="ARBA00022692"/>
    </source>
</evidence>
<organism evidence="7 8">
    <name type="scientific">Parvicella tangerina</name>
    <dbReference type="NCBI Taxonomy" id="2829795"/>
    <lineage>
        <taxon>Bacteria</taxon>
        <taxon>Pseudomonadati</taxon>
        <taxon>Bacteroidota</taxon>
        <taxon>Flavobacteriia</taxon>
        <taxon>Flavobacteriales</taxon>
        <taxon>Parvicellaceae</taxon>
        <taxon>Parvicella</taxon>
    </lineage>
</organism>
<feature type="transmembrane region" description="Helical" evidence="6">
    <location>
        <begin position="434"/>
        <end position="457"/>
    </location>
</feature>
<sequence>MTKLSWVVLKSFIGPFILNFTVWMILLDMQSLWLYIDDLMGKGLEWTVIMELMFYFSANWVPMALPLSILLASIMTLGRLGENNELVAMKAAGMSLFKIMKPLALLMILVAVGAFYFTNNLWPRANFKLRVLITDIQNTKAGIIFKDGIFYDDIEGYNIRVGSKSEDGGTLYDILIYDYTGLKANPGNAKDPRDLKRVISAKSGTILQNKKQNILELNLQTGFIFQEMSKNEIKNSKMPYSRYYFDHASLTIQLESFDFERSDEDQYEKEEYLMTLKQINQKLDSTDLNLQIKQKTWFDFYKNSFNVTRGKGDTNLIALGDIPPSFGYYDYLSDGDKKLNLGDAIDKLESKKQNTDKFIQIKRIMDEYKLNLIVKRHEKFTLSYAVIMLFFLGASLGAVIKKGGFGVPVLIAVGLFLVYFLLTRGGQEMATAGTLSPFLGMWLSAIILTPITLWIFFKANKDSKIFDFDFYTKLFKRKK</sequence>
<dbReference type="AlphaFoldDB" id="A0A916NIJ7"/>
<dbReference type="Proteomes" id="UP000683507">
    <property type="component" value="Chromosome"/>
</dbReference>
<dbReference type="GO" id="GO:0043190">
    <property type="term" value="C:ATP-binding cassette (ABC) transporter complex"/>
    <property type="evidence" value="ECO:0007669"/>
    <property type="project" value="TreeGrafter"/>
</dbReference>
<dbReference type="InterPro" id="IPR005495">
    <property type="entry name" value="LptG/LptF_permease"/>
</dbReference>
<evidence type="ECO:0000256" key="2">
    <source>
        <dbReference type="ARBA" id="ARBA00022475"/>
    </source>
</evidence>
<dbReference type="KEGG" id="ptan:CRYO30217_02389"/>
<evidence type="ECO:0000256" key="5">
    <source>
        <dbReference type="ARBA" id="ARBA00023136"/>
    </source>
</evidence>
<protein>
    <recommendedName>
        <fullName evidence="9">YjgP/YjgQ family permease</fullName>
    </recommendedName>
</protein>
<feature type="transmembrane region" description="Helical" evidence="6">
    <location>
        <begin position="12"/>
        <end position="36"/>
    </location>
</feature>
<comment type="subcellular location">
    <subcellularLocation>
        <location evidence="1">Cell membrane</location>
        <topology evidence="1">Multi-pass membrane protein</topology>
    </subcellularLocation>
</comment>
<dbReference type="PANTHER" id="PTHR33529">
    <property type="entry name" value="SLR0882 PROTEIN-RELATED"/>
    <property type="match status" value="1"/>
</dbReference>
<evidence type="ECO:0000256" key="6">
    <source>
        <dbReference type="SAM" id="Phobius"/>
    </source>
</evidence>
<dbReference type="PANTHER" id="PTHR33529:SF6">
    <property type="entry name" value="YJGP_YJGQ FAMILY PERMEASE"/>
    <property type="match status" value="1"/>
</dbReference>
<gene>
    <name evidence="7" type="ORF">CRYO30217_02389</name>
</gene>
<name>A0A916NIJ7_9FLAO</name>
<feature type="transmembrane region" description="Helical" evidence="6">
    <location>
        <begin position="56"/>
        <end position="78"/>
    </location>
</feature>
<evidence type="ECO:0000256" key="4">
    <source>
        <dbReference type="ARBA" id="ARBA00022989"/>
    </source>
</evidence>
<accession>A0A916NIJ7</accession>
<dbReference type="GO" id="GO:0015920">
    <property type="term" value="P:lipopolysaccharide transport"/>
    <property type="evidence" value="ECO:0007669"/>
    <property type="project" value="TreeGrafter"/>
</dbReference>
<dbReference type="EMBL" id="OU015584">
    <property type="protein sequence ID" value="CAG5084144.1"/>
    <property type="molecule type" value="Genomic_DNA"/>
</dbReference>
<evidence type="ECO:0000256" key="1">
    <source>
        <dbReference type="ARBA" id="ARBA00004651"/>
    </source>
</evidence>
<keyword evidence="3 6" id="KW-0812">Transmembrane</keyword>
<evidence type="ECO:0000313" key="8">
    <source>
        <dbReference type="Proteomes" id="UP000683507"/>
    </source>
</evidence>
<keyword evidence="4 6" id="KW-1133">Transmembrane helix</keyword>
<proteinExistence type="predicted"/>
<keyword evidence="2" id="KW-1003">Cell membrane</keyword>
<evidence type="ECO:0008006" key="9">
    <source>
        <dbReference type="Google" id="ProtNLM"/>
    </source>
</evidence>
<reference evidence="7" key="1">
    <citation type="submission" date="2021-04" db="EMBL/GenBank/DDBJ databases">
        <authorList>
            <person name="Rodrigo-Torres L."/>
            <person name="Arahal R. D."/>
            <person name="Lucena T."/>
        </authorList>
    </citation>
    <scope>NUCLEOTIDE SEQUENCE</scope>
    <source>
        <strain evidence="7">AS29M-1</strain>
    </source>
</reference>
<feature type="transmembrane region" description="Helical" evidence="6">
    <location>
        <begin position="405"/>
        <end position="422"/>
    </location>
</feature>
<dbReference type="Pfam" id="PF03739">
    <property type="entry name" value="LptF_LptG"/>
    <property type="match status" value="1"/>
</dbReference>
<feature type="transmembrane region" description="Helical" evidence="6">
    <location>
        <begin position="382"/>
        <end position="400"/>
    </location>
</feature>
<keyword evidence="5 6" id="KW-0472">Membrane</keyword>